<dbReference type="RefSeq" id="XP_007764607.1">
    <property type="nucleotide sequence ID" value="XM_007766417.1"/>
</dbReference>
<evidence type="ECO:0000313" key="2">
    <source>
        <dbReference type="EMBL" id="EIW84957.1"/>
    </source>
</evidence>
<dbReference type="OrthoDB" id="10256179at2759"/>
<dbReference type="PANTHER" id="PTHR47563">
    <property type="entry name" value="PROTEIN FMP25, MITOCHONDRIAL"/>
    <property type="match status" value="1"/>
</dbReference>
<evidence type="ECO:0000256" key="1">
    <source>
        <dbReference type="PROSITE-ProRule" id="PRU00235"/>
    </source>
</evidence>
<dbReference type="InterPro" id="IPR000408">
    <property type="entry name" value="Reg_chr_condens"/>
</dbReference>
<protein>
    <submittedName>
        <fullName evidence="2">RCC1 BLIP-II</fullName>
    </submittedName>
</protein>
<dbReference type="KEGG" id="cput:CONPUDRAFT_117277"/>
<dbReference type="Pfam" id="PF13540">
    <property type="entry name" value="RCC1_2"/>
    <property type="match status" value="1"/>
</dbReference>
<dbReference type="Gene3D" id="2.130.10.30">
    <property type="entry name" value="Regulator of chromosome condensation 1/beta-lactamase-inhibitor protein II"/>
    <property type="match status" value="1"/>
</dbReference>
<dbReference type="SUPFAM" id="SSF50985">
    <property type="entry name" value="RCC1/BLIP-II"/>
    <property type="match status" value="1"/>
</dbReference>
<dbReference type="AlphaFoldDB" id="A0A5M3N117"/>
<name>A0A5M3N117_CONPW</name>
<dbReference type="InterPro" id="IPR009091">
    <property type="entry name" value="RCC1/BLIP-II"/>
</dbReference>
<dbReference type="GeneID" id="19199306"/>
<organism evidence="2 3">
    <name type="scientific">Coniophora puteana (strain RWD-64-598)</name>
    <name type="common">Brown rot fungus</name>
    <dbReference type="NCBI Taxonomy" id="741705"/>
    <lineage>
        <taxon>Eukaryota</taxon>
        <taxon>Fungi</taxon>
        <taxon>Dikarya</taxon>
        <taxon>Basidiomycota</taxon>
        <taxon>Agaricomycotina</taxon>
        <taxon>Agaricomycetes</taxon>
        <taxon>Agaricomycetidae</taxon>
        <taxon>Boletales</taxon>
        <taxon>Coniophorineae</taxon>
        <taxon>Coniophoraceae</taxon>
        <taxon>Coniophora</taxon>
    </lineage>
</organism>
<dbReference type="InterPro" id="IPR053245">
    <property type="entry name" value="MitoProcess-Associated"/>
</dbReference>
<evidence type="ECO:0000313" key="3">
    <source>
        <dbReference type="Proteomes" id="UP000053558"/>
    </source>
</evidence>
<dbReference type="Pfam" id="PF00415">
    <property type="entry name" value="RCC1"/>
    <property type="match status" value="1"/>
</dbReference>
<gene>
    <name evidence="2" type="ORF">CONPUDRAFT_117277</name>
</gene>
<feature type="repeat" description="RCC1" evidence="1">
    <location>
        <begin position="365"/>
        <end position="425"/>
    </location>
</feature>
<accession>A0A5M3N117</accession>
<dbReference type="OMA" id="YDQPHEI"/>
<dbReference type="PROSITE" id="PS50012">
    <property type="entry name" value="RCC1_3"/>
    <property type="match status" value="1"/>
</dbReference>
<sequence length="582" mass="62801">MLRRQLFKSQNFRRLHTQASNTSRSLARHRPLTLYTSLAISAGALWYSLAHPVFADAPPLVLPESFAPLQGDDIATGELEDGSITGVVWGSNKNNVISPDHPEVDLIQRPAASKWLQKVALRDLALHEAHGACVDARGDVYQWGTGFYGKSTSQANLPQMTLSGKNIASLQVTESRVFALSLSGKIYVLASSREQQRPCEQSPTEGIWGLGSIGIRQKSPVDYVELSTNTPLSWGEKFVSISAGQDHVLALTSSGRTFSYASTKKANSHGQLGYRKFDLPASVTQTKSTTRIPVELLPKLAKDPYSRASPFIRELASSSADPLEAIDDRHIRFSDTLFEIQSLQGIKVSQVAAGSRSSFVLTDSGRALGFGANEYGQMGLGSNVTLDSIAVPTEIVLSRNVPPSTSTKCLEIAAGGNLTCFVAERTGLSTGKFVDVLVCGNGQWGGLGNNVFTTSQGNPTRARNVSGLKEYNEKLGTSSPIVPHGISISPTGHILLSLDTRHEGSGRDLVVWGLNQDYQLGTGRKSSLAVPTMIEKPDGKRFMLVDKKALVDDLLGRSYGKVLVQQHAVAGYGNSVIYWKIC</sequence>
<dbReference type="GO" id="GO:0034551">
    <property type="term" value="P:mitochondrial respiratory chain complex III assembly"/>
    <property type="evidence" value="ECO:0007669"/>
    <property type="project" value="TreeGrafter"/>
</dbReference>
<dbReference type="EMBL" id="JH711574">
    <property type="protein sequence ID" value="EIW84957.1"/>
    <property type="molecule type" value="Genomic_DNA"/>
</dbReference>
<reference evidence="3" key="1">
    <citation type="journal article" date="2012" name="Science">
        <title>The Paleozoic origin of enzymatic lignin decomposition reconstructed from 31 fungal genomes.</title>
        <authorList>
            <person name="Floudas D."/>
            <person name="Binder M."/>
            <person name="Riley R."/>
            <person name="Barry K."/>
            <person name="Blanchette R.A."/>
            <person name="Henrissat B."/>
            <person name="Martinez A.T."/>
            <person name="Otillar R."/>
            <person name="Spatafora J.W."/>
            <person name="Yadav J.S."/>
            <person name="Aerts A."/>
            <person name="Benoit I."/>
            <person name="Boyd A."/>
            <person name="Carlson A."/>
            <person name="Copeland A."/>
            <person name="Coutinho P.M."/>
            <person name="de Vries R.P."/>
            <person name="Ferreira P."/>
            <person name="Findley K."/>
            <person name="Foster B."/>
            <person name="Gaskell J."/>
            <person name="Glotzer D."/>
            <person name="Gorecki P."/>
            <person name="Heitman J."/>
            <person name="Hesse C."/>
            <person name="Hori C."/>
            <person name="Igarashi K."/>
            <person name="Jurgens J.A."/>
            <person name="Kallen N."/>
            <person name="Kersten P."/>
            <person name="Kohler A."/>
            <person name="Kuees U."/>
            <person name="Kumar T.K.A."/>
            <person name="Kuo A."/>
            <person name="LaButti K."/>
            <person name="Larrondo L.F."/>
            <person name="Lindquist E."/>
            <person name="Ling A."/>
            <person name="Lombard V."/>
            <person name="Lucas S."/>
            <person name="Lundell T."/>
            <person name="Martin R."/>
            <person name="McLaughlin D.J."/>
            <person name="Morgenstern I."/>
            <person name="Morin E."/>
            <person name="Murat C."/>
            <person name="Nagy L.G."/>
            <person name="Nolan M."/>
            <person name="Ohm R.A."/>
            <person name="Patyshakuliyeva A."/>
            <person name="Rokas A."/>
            <person name="Ruiz-Duenas F.J."/>
            <person name="Sabat G."/>
            <person name="Salamov A."/>
            <person name="Samejima M."/>
            <person name="Schmutz J."/>
            <person name="Slot J.C."/>
            <person name="St John F."/>
            <person name="Stenlid J."/>
            <person name="Sun H."/>
            <person name="Sun S."/>
            <person name="Syed K."/>
            <person name="Tsang A."/>
            <person name="Wiebenga A."/>
            <person name="Young D."/>
            <person name="Pisabarro A."/>
            <person name="Eastwood D.C."/>
            <person name="Martin F."/>
            <person name="Cullen D."/>
            <person name="Grigoriev I.V."/>
            <person name="Hibbett D.S."/>
        </authorList>
    </citation>
    <scope>NUCLEOTIDE SEQUENCE [LARGE SCALE GENOMIC DNA]</scope>
    <source>
        <strain evidence="3">RWD-64-598 SS2</strain>
    </source>
</reference>
<proteinExistence type="predicted"/>
<dbReference type="PANTHER" id="PTHR47563:SF1">
    <property type="entry name" value="PROTEIN FMP25, MITOCHONDRIAL"/>
    <property type="match status" value="1"/>
</dbReference>
<keyword evidence="3" id="KW-1185">Reference proteome</keyword>
<dbReference type="Proteomes" id="UP000053558">
    <property type="component" value="Unassembled WGS sequence"/>
</dbReference>
<comment type="caution">
    <text evidence="2">The sequence shown here is derived from an EMBL/GenBank/DDBJ whole genome shotgun (WGS) entry which is preliminary data.</text>
</comment>
<dbReference type="GO" id="GO:0005743">
    <property type="term" value="C:mitochondrial inner membrane"/>
    <property type="evidence" value="ECO:0007669"/>
    <property type="project" value="TreeGrafter"/>
</dbReference>